<gene>
    <name evidence="2" type="ORF">GWR21_19290</name>
</gene>
<dbReference type="RefSeq" id="WP_162333330.1">
    <property type="nucleotide sequence ID" value="NZ_CP048113.1"/>
</dbReference>
<evidence type="ECO:0000313" key="2">
    <source>
        <dbReference type="EMBL" id="QHS61664.1"/>
    </source>
</evidence>
<dbReference type="EMBL" id="CP048113">
    <property type="protein sequence ID" value="QHS61664.1"/>
    <property type="molecule type" value="Genomic_DNA"/>
</dbReference>
<dbReference type="KEGG" id="chih:GWR21_19290"/>
<feature type="signal peptide" evidence="1">
    <location>
        <begin position="1"/>
        <end position="20"/>
    </location>
</feature>
<proteinExistence type="predicted"/>
<sequence length="204" mass="23457">MRQLVLLFMFCTAIAHNISAQVGNTVYDTRQYKKGVYKTFQEFRANNPSVTGTLVVKNRTPAAQVYLLSAPNELRIIDSTGQEQKVRKFWGYSDGVSIYIKDNGLNKLEEIGYYCLYRINAITSAPANRATEGMVFNNTPPPTADKRVLNLATGDVYDLTLFNMRRYILPNDTALLREFNDDKQNKNKLVYYIQKFNQRNTPTW</sequence>
<dbReference type="Proteomes" id="UP000476411">
    <property type="component" value="Chromosome"/>
</dbReference>
<protein>
    <submittedName>
        <fullName evidence="2">Uncharacterized protein</fullName>
    </submittedName>
</protein>
<dbReference type="AlphaFoldDB" id="A0A6B9ZJV5"/>
<accession>A0A6B9ZJV5</accession>
<keyword evidence="3" id="KW-1185">Reference proteome</keyword>
<evidence type="ECO:0000256" key="1">
    <source>
        <dbReference type="SAM" id="SignalP"/>
    </source>
</evidence>
<evidence type="ECO:0000313" key="3">
    <source>
        <dbReference type="Proteomes" id="UP000476411"/>
    </source>
</evidence>
<reference evidence="2 3" key="1">
    <citation type="submission" date="2020-01" db="EMBL/GenBank/DDBJ databases">
        <title>Complete genome sequence of Chitinophaga sp. H33E-04 isolated from quinoa roots.</title>
        <authorList>
            <person name="Weon H.-Y."/>
            <person name="Lee S.A."/>
        </authorList>
    </citation>
    <scope>NUCLEOTIDE SEQUENCE [LARGE SCALE GENOMIC DNA]</scope>
    <source>
        <strain evidence="2 3">H33E-04</strain>
    </source>
</reference>
<name>A0A6B9ZJV5_9BACT</name>
<feature type="chain" id="PRO_5025573040" evidence="1">
    <location>
        <begin position="21"/>
        <end position="204"/>
    </location>
</feature>
<organism evidence="2 3">
    <name type="scientific">Chitinophaga agri</name>
    <dbReference type="NCBI Taxonomy" id="2703787"/>
    <lineage>
        <taxon>Bacteria</taxon>
        <taxon>Pseudomonadati</taxon>
        <taxon>Bacteroidota</taxon>
        <taxon>Chitinophagia</taxon>
        <taxon>Chitinophagales</taxon>
        <taxon>Chitinophagaceae</taxon>
        <taxon>Chitinophaga</taxon>
    </lineage>
</organism>
<keyword evidence="1" id="KW-0732">Signal</keyword>